<sequence length="87" mass="10041">MYMKIYILTSYNTGLNDPLVSFSYEDAYHKMEKSFRTALEGITQTVDEKENTSLDTFSATAVISGDWIEWAITEVELPFPNFETKKK</sequence>
<proteinExistence type="predicted"/>
<organism evidence="1 2">
    <name type="scientific">Marvinbryantia formatexigens DSM 14469</name>
    <dbReference type="NCBI Taxonomy" id="478749"/>
    <lineage>
        <taxon>Bacteria</taxon>
        <taxon>Bacillati</taxon>
        <taxon>Bacillota</taxon>
        <taxon>Clostridia</taxon>
        <taxon>Lachnospirales</taxon>
        <taxon>Lachnospiraceae</taxon>
        <taxon>Marvinbryantia</taxon>
    </lineage>
</organism>
<comment type="caution">
    <text evidence="1">The sequence shown here is derived from an EMBL/GenBank/DDBJ whole genome shotgun (WGS) entry which is preliminary data.</text>
</comment>
<keyword evidence="2" id="KW-1185">Reference proteome</keyword>
<dbReference type="STRING" id="168384.SAMN05660368_03378"/>
<evidence type="ECO:0000313" key="2">
    <source>
        <dbReference type="Proteomes" id="UP000005561"/>
    </source>
</evidence>
<name>C6LJW7_9FIRM</name>
<dbReference type="eggNOG" id="ENOG5033D0M">
    <property type="taxonomic scope" value="Bacteria"/>
</dbReference>
<dbReference type="EMBL" id="ACCL02000022">
    <property type="protein sequence ID" value="EET59045.1"/>
    <property type="molecule type" value="Genomic_DNA"/>
</dbReference>
<gene>
    <name evidence="1" type="ORF">BRYFOR_08954</name>
</gene>
<reference evidence="1" key="1">
    <citation type="submission" date="2009-07" db="EMBL/GenBank/DDBJ databases">
        <authorList>
            <person name="Weinstock G."/>
            <person name="Sodergren E."/>
            <person name="Clifton S."/>
            <person name="Fulton L."/>
            <person name="Fulton B."/>
            <person name="Courtney L."/>
            <person name="Fronick C."/>
            <person name="Harrison M."/>
            <person name="Strong C."/>
            <person name="Farmer C."/>
            <person name="Delahaunty K."/>
            <person name="Markovic C."/>
            <person name="Hall O."/>
            <person name="Minx P."/>
            <person name="Tomlinson C."/>
            <person name="Mitreva M."/>
            <person name="Nelson J."/>
            <person name="Hou S."/>
            <person name="Wollam A."/>
            <person name="Pepin K.H."/>
            <person name="Johnson M."/>
            <person name="Bhonagiri V."/>
            <person name="Nash W.E."/>
            <person name="Warren W."/>
            <person name="Chinwalla A."/>
            <person name="Mardis E.R."/>
            <person name="Wilson R.K."/>
        </authorList>
    </citation>
    <scope>NUCLEOTIDE SEQUENCE [LARGE SCALE GENOMIC DNA]</scope>
    <source>
        <strain evidence="1">DSM 14469</strain>
    </source>
</reference>
<accession>C6LJW7</accession>
<dbReference type="AlphaFoldDB" id="C6LJW7"/>
<protein>
    <submittedName>
        <fullName evidence="1">Uncharacterized protein</fullName>
    </submittedName>
</protein>
<dbReference type="Proteomes" id="UP000005561">
    <property type="component" value="Unassembled WGS sequence"/>
</dbReference>
<evidence type="ECO:0000313" key="1">
    <source>
        <dbReference type="EMBL" id="EET59045.1"/>
    </source>
</evidence>